<comment type="caution">
    <text evidence="1">The sequence shown here is derived from an EMBL/GenBank/DDBJ whole genome shotgun (WGS) entry which is preliminary data.</text>
</comment>
<protein>
    <submittedName>
        <fullName evidence="1">Uncharacterized protein</fullName>
    </submittedName>
</protein>
<organism evidence="1 2">
    <name type="scientific">Streptomyces colonosanans</name>
    <dbReference type="NCBI Taxonomy" id="1428652"/>
    <lineage>
        <taxon>Bacteria</taxon>
        <taxon>Bacillati</taxon>
        <taxon>Actinomycetota</taxon>
        <taxon>Actinomycetes</taxon>
        <taxon>Kitasatosporales</taxon>
        <taxon>Streptomycetaceae</taxon>
        <taxon>Streptomyces</taxon>
    </lineage>
</organism>
<dbReference type="AlphaFoldDB" id="A0A1S2PGR9"/>
<dbReference type="Proteomes" id="UP000179935">
    <property type="component" value="Unassembled WGS sequence"/>
</dbReference>
<evidence type="ECO:0000313" key="2">
    <source>
        <dbReference type="Proteomes" id="UP000179935"/>
    </source>
</evidence>
<gene>
    <name evidence="1" type="ORF">BIV24_12740</name>
</gene>
<evidence type="ECO:0000313" key="1">
    <source>
        <dbReference type="EMBL" id="OIJ92802.1"/>
    </source>
</evidence>
<keyword evidence="2" id="KW-1185">Reference proteome</keyword>
<proteinExistence type="predicted"/>
<name>A0A1S2PGR9_9ACTN</name>
<reference evidence="1 2" key="1">
    <citation type="submission" date="2016-10" db="EMBL/GenBank/DDBJ databases">
        <title>Genome sequence of Streptomyces sp. MUSC 93.</title>
        <authorList>
            <person name="Lee L.-H."/>
            <person name="Ser H.-L."/>
            <person name="Law J.W.-F."/>
        </authorList>
    </citation>
    <scope>NUCLEOTIDE SEQUENCE [LARGE SCALE GENOMIC DNA]</scope>
    <source>
        <strain evidence="1 2">MUSC 93</strain>
    </source>
</reference>
<sequence length="181" mass="19439">MQVEGPVQVGQLLRKIAESSPYPGTAGESPCVVRLEVQRLVQVCERRVAVAVALVRGATGRPGESARRVASDPLAQIADRLLTMAQQAMEFTAQDDVPGVVRLQFQCPIEDGERALVVARRAQGDRLRAVGPYQVGVEGQSLVVVLQRTGVRAVPRESLAAQQPCLCPPRLVAPGMSEQQP</sequence>
<accession>A0A1S2PGR9</accession>
<dbReference type="EMBL" id="MLYP01000035">
    <property type="protein sequence ID" value="OIJ92802.1"/>
    <property type="molecule type" value="Genomic_DNA"/>
</dbReference>